<dbReference type="SUPFAM" id="SSF141868">
    <property type="entry name" value="EAL domain-like"/>
    <property type="match status" value="1"/>
</dbReference>
<dbReference type="Gene3D" id="3.20.20.450">
    <property type="entry name" value="EAL domain"/>
    <property type="match status" value="1"/>
</dbReference>
<organism evidence="2 3">
    <name type="scientific">Acidithiobacillus sulfurivorans</name>
    <dbReference type="NCBI Taxonomy" id="1958756"/>
    <lineage>
        <taxon>Bacteria</taxon>
        <taxon>Pseudomonadati</taxon>
        <taxon>Pseudomonadota</taxon>
        <taxon>Acidithiobacillia</taxon>
        <taxon>Acidithiobacillales</taxon>
        <taxon>Acidithiobacillaceae</taxon>
        <taxon>Acidithiobacillus</taxon>
    </lineage>
</organism>
<evidence type="ECO:0000259" key="1">
    <source>
        <dbReference type="PROSITE" id="PS50883"/>
    </source>
</evidence>
<feature type="domain" description="EAL" evidence="1">
    <location>
        <begin position="1"/>
        <end position="109"/>
    </location>
</feature>
<evidence type="ECO:0000313" key="3">
    <source>
        <dbReference type="Proteomes" id="UP000755654"/>
    </source>
</evidence>
<gene>
    <name evidence="2" type="ORF">HAP95_10205</name>
</gene>
<dbReference type="PANTHER" id="PTHR33121">
    <property type="entry name" value="CYCLIC DI-GMP PHOSPHODIESTERASE PDEF"/>
    <property type="match status" value="1"/>
</dbReference>
<dbReference type="InterPro" id="IPR001633">
    <property type="entry name" value="EAL_dom"/>
</dbReference>
<dbReference type="Pfam" id="PF00563">
    <property type="entry name" value="EAL"/>
    <property type="match status" value="1"/>
</dbReference>
<comment type="caution">
    <text evidence="2">The sequence shown here is derived from an EMBL/GenBank/DDBJ whole genome shotgun (WGS) entry which is preliminary data.</text>
</comment>
<proteinExistence type="predicted"/>
<dbReference type="InterPro" id="IPR035919">
    <property type="entry name" value="EAL_sf"/>
</dbReference>
<protein>
    <submittedName>
        <fullName evidence="2">EAL domain-containing protein</fullName>
    </submittedName>
</protein>
<reference evidence="2 3" key="1">
    <citation type="journal article" date="2021" name="ISME J.">
        <title>Genomic evolution of the class Acidithiobacillia: deep-branching Proteobacteria living in extreme acidic conditions.</title>
        <authorList>
            <person name="Moya-Beltran A."/>
            <person name="Beard S."/>
            <person name="Rojas-Villalobos C."/>
            <person name="Issotta F."/>
            <person name="Gallardo Y."/>
            <person name="Ulloa R."/>
            <person name="Giaveno A."/>
            <person name="Degli Esposti M."/>
            <person name="Johnson D.B."/>
            <person name="Quatrini R."/>
        </authorList>
    </citation>
    <scope>NUCLEOTIDE SEQUENCE [LARGE SCALE GENOMIC DNA]</scope>
    <source>
        <strain evidence="2 3">RW2</strain>
    </source>
</reference>
<name>A0ABS5ZZG2_9PROT</name>
<accession>A0ABS5ZZG2</accession>
<dbReference type="CDD" id="cd01948">
    <property type="entry name" value="EAL"/>
    <property type="match status" value="1"/>
</dbReference>
<dbReference type="EMBL" id="JAAOMP010000116">
    <property type="protein sequence ID" value="MBU2760512.1"/>
    <property type="molecule type" value="Genomic_DNA"/>
</dbReference>
<dbReference type="PROSITE" id="PS50883">
    <property type="entry name" value="EAL"/>
    <property type="match status" value="1"/>
</dbReference>
<keyword evidence="3" id="KW-1185">Reference proteome</keyword>
<sequence length="111" mass="12468">MTHGSTILALDDFGTGYSSLSMLNQLPFSTLKIDQSFVRSMLINHSTQTLVEAIIAIAKAIKLRIVAEGVETLEEEKFLLEAGVEFTQGFLRARPMTMEVLLDWLRKHSQQ</sequence>
<dbReference type="InterPro" id="IPR050706">
    <property type="entry name" value="Cyclic-di-GMP_PDE-like"/>
</dbReference>
<dbReference type="SMART" id="SM00052">
    <property type="entry name" value="EAL"/>
    <property type="match status" value="1"/>
</dbReference>
<dbReference type="PANTHER" id="PTHR33121:SF70">
    <property type="entry name" value="SIGNALING PROTEIN YKOW"/>
    <property type="match status" value="1"/>
</dbReference>
<evidence type="ECO:0000313" key="2">
    <source>
        <dbReference type="EMBL" id="MBU2760512.1"/>
    </source>
</evidence>
<dbReference type="Proteomes" id="UP000755654">
    <property type="component" value="Unassembled WGS sequence"/>
</dbReference>